<keyword evidence="2" id="KW-1185">Reference proteome</keyword>
<gene>
    <name evidence="1" type="ORF">DEIGR_400027</name>
</gene>
<dbReference type="Proteomes" id="UP000056209">
    <property type="component" value="Unassembled WGS sequence"/>
</dbReference>
<dbReference type="AlphaFoldDB" id="A0A117DRY0"/>
<dbReference type="RefSeq" id="WP_058980033.1">
    <property type="nucleotide sequence ID" value="NZ_BCMS01000006.1"/>
</dbReference>
<reference evidence="2" key="1">
    <citation type="submission" date="2015-11" db="EMBL/GenBank/DDBJ databases">
        <title>Draft Genome Sequence of the Radioresistant Bacterium Deinococcus grandis, Isolated from Freshwater Fish in Japan.</title>
        <authorList>
            <person name="Satoh K."/>
            <person name="Onodera T."/>
            <person name="Omoso K."/>
            <person name="Takeda-Yano K."/>
            <person name="Katayama T."/>
            <person name="Oono Y."/>
            <person name="Narumi I."/>
        </authorList>
    </citation>
    <scope>NUCLEOTIDE SEQUENCE [LARGE SCALE GENOMIC DNA]</scope>
    <source>
        <strain evidence="2">ATCC 43672</strain>
    </source>
</reference>
<sequence length="103" mass="11301">MPEPTAPQHTPYTGPLPISIEDYLDGDHRRHLKVRRATPDTDEQSPVVASHTYYAFLISEEGWALATHRTGGTSAAGAIRAMQKRGPIKHVQPRLNADGTAFV</sequence>
<proteinExistence type="predicted"/>
<comment type="caution">
    <text evidence="1">The sequence shown here is derived from an EMBL/GenBank/DDBJ whole genome shotgun (WGS) entry which is preliminary data.</text>
</comment>
<organism evidence="1 2">
    <name type="scientific">Deinococcus grandis</name>
    <dbReference type="NCBI Taxonomy" id="57498"/>
    <lineage>
        <taxon>Bacteria</taxon>
        <taxon>Thermotogati</taxon>
        <taxon>Deinococcota</taxon>
        <taxon>Deinococci</taxon>
        <taxon>Deinococcales</taxon>
        <taxon>Deinococcaceae</taxon>
        <taxon>Deinococcus</taxon>
    </lineage>
</organism>
<evidence type="ECO:0000313" key="1">
    <source>
        <dbReference type="EMBL" id="GAQ23894.1"/>
    </source>
</evidence>
<name>A0A117DRY0_9DEIO</name>
<evidence type="ECO:0000313" key="2">
    <source>
        <dbReference type="Proteomes" id="UP000056209"/>
    </source>
</evidence>
<protein>
    <submittedName>
        <fullName evidence="1">Uncharacterized protein</fullName>
    </submittedName>
</protein>
<dbReference type="EMBL" id="BCMS01000006">
    <property type="protein sequence ID" value="GAQ23894.1"/>
    <property type="molecule type" value="Genomic_DNA"/>
</dbReference>
<accession>A0A117DRY0</accession>